<feature type="non-terminal residue" evidence="2">
    <location>
        <position position="1"/>
    </location>
</feature>
<gene>
    <name evidence="2" type="ORF">TPC1_13842</name>
</gene>
<dbReference type="Pfam" id="PF00561">
    <property type="entry name" value="Abhydrolase_1"/>
    <property type="match status" value="1"/>
</dbReference>
<dbReference type="PANTHER" id="PTHR12277:SF81">
    <property type="entry name" value="PROTEIN ABHD13"/>
    <property type="match status" value="1"/>
</dbReference>
<dbReference type="GO" id="GO:0016787">
    <property type="term" value="F:hydrolase activity"/>
    <property type="evidence" value="ECO:0007669"/>
    <property type="project" value="UniProtKB-KW"/>
</dbReference>
<dbReference type="EMBL" id="GDID01002853">
    <property type="protein sequence ID" value="JAP93753.1"/>
    <property type="molecule type" value="Transcribed_RNA"/>
</dbReference>
<name>A0A146KA93_9EUKA</name>
<protein>
    <submittedName>
        <fullName evidence="2">Alpha/beta hydrolase family protein</fullName>
    </submittedName>
</protein>
<accession>A0A146KA93</accession>
<dbReference type="PANTHER" id="PTHR12277">
    <property type="entry name" value="ALPHA/BETA HYDROLASE DOMAIN-CONTAINING PROTEIN"/>
    <property type="match status" value="1"/>
</dbReference>
<dbReference type="SUPFAM" id="SSF53474">
    <property type="entry name" value="alpha/beta-Hydrolases"/>
    <property type="match status" value="1"/>
</dbReference>
<dbReference type="Gene3D" id="3.40.50.1820">
    <property type="entry name" value="alpha/beta hydrolase"/>
    <property type="match status" value="1"/>
</dbReference>
<dbReference type="InterPro" id="IPR000073">
    <property type="entry name" value="AB_hydrolase_1"/>
</dbReference>
<reference evidence="2" key="1">
    <citation type="submission" date="2015-07" db="EMBL/GenBank/DDBJ databases">
        <title>Adaptation to a free-living lifestyle via gene acquisitions in the diplomonad Trepomonas sp. PC1.</title>
        <authorList>
            <person name="Xu F."/>
            <person name="Jerlstrom-Hultqvist J."/>
            <person name="Kolisko M."/>
            <person name="Simpson A.G.B."/>
            <person name="Roger A.J."/>
            <person name="Svard S.G."/>
            <person name="Andersson J.O."/>
        </authorList>
    </citation>
    <scope>NUCLEOTIDE SEQUENCE</scope>
    <source>
        <strain evidence="2">PC1</strain>
    </source>
</reference>
<proteinExistence type="predicted"/>
<dbReference type="InterPro" id="IPR029058">
    <property type="entry name" value="AB_hydrolase_fold"/>
</dbReference>
<dbReference type="AlphaFoldDB" id="A0A146KA93"/>
<evidence type="ECO:0000259" key="1">
    <source>
        <dbReference type="Pfam" id="PF00561"/>
    </source>
</evidence>
<evidence type="ECO:0000313" key="2">
    <source>
        <dbReference type="EMBL" id="JAP93753.1"/>
    </source>
</evidence>
<organism evidence="2">
    <name type="scientific">Trepomonas sp. PC1</name>
    <dbReference type="NCBI Taxonomy" id="1076344"/>
    <lineage>
        <taxon>Eukaryota</taxon>
        <taxon>Metamonada</taxon>
        <taxon>Diplomonadida</taxon>
        <taxon>Hexamitidae</taxon>
        <taxon>Hexamitinae</taxon>
        <taxon>Trepomonas</taxon>
    </lineage>
</organism>
<sequence>IINSMAFPKEFAKANYDERILQKLFEVSVPVSKSKQHKIYGAIYNVPEDEECRDTILYCHANGETLQNSCYLNQSMCDIYKCRIITFDWEGYGQSDGEPTEQSMKRSSECVMQYVLDNFAQSVIVWGRSIGTVAASHLACKFKSNVKHLFLQSPMASAFNVVFDKACCTAADGLENQRYIRDVDCLISLIHGTDDKTVGYKNSVQIFESYKEAKTDQLERETSKNNVLNSQIQQLQSQMFDQTVDILKTLEEKDIFNLLDLKKFFKMSFYTVKGANHNDLDSRYRKQMRFIFESSIGK</sequence>
<feature type="domain" description="AB hydrolase-1" evidence="1">
    <location>
        <begin position="55"/>
        <end position="157"/>
    </location>
</feature>
<keyword evidence="2" id="KW-0378">Hydrolase</keyword>